<reference evidence="3" key="1">
    <citation type="journal article" date="2014" name="Front. Microbiol.">
        <title>High frequency of phylogenetically diverse reductive dehalogenase-homologous genes in deep subseafloor sedimentary metagenomes.</title>
        <authorList>
            <person name="Kawai M."/>
            <person name="Futagami T."/>
            <person name="Toyoda A."/>
            <person name="Takaki Y."/>
            <person name="Nishi S."/>
            <person name="Hori S."/>
            <person name="Arai W."/>
            <person name="Tsubouchi T."/>
            <person name="Morono Y."/>
            <person name="Uchiyama I."/>
            <person name="Ito T."/>
            <person name="Fujiyama A."/>
            <person name="Inagaki F."/>
            <person name="Takami H."/>
        </authorList>
    </citation>
    <scope>NUCLEOTIDE SEQUENCE</scope>
    <source>
        <strain evidence="3">Expedition CK06-06</strain>
    </source>
</reference>
<name>X0YIV8_9ZZZZ</name>
<evidence type="ECO:0000259" key="2">
    <source>
        <dbReference type="Pfam" id="PF00884"/>
    </source>
</evidence>
<feature type="non-terminal residue" evidence="3">
    <location>
        <position position="1"/>
    </location>
</feature>
<comment type="similarity">
    <text evidence="1">Belongs to the sulfatase family.</text>
</comment>
<protein>
    <recommendedName>
        <fullName evidence="2">Sulfatase N-terminal domain-containing protein</fullName>
    </recommendedName>
</protein>
<dbReference type="PANTHER" id="PTHR42693">
    <property type="entry name" value="ARYLSULFATASE FAMILY MEMBER"/>
    <property type="match status" value="1"/>
</dbReference>
<dbReference type="InterPro" id="IPR050738">
    <property type="entry name" value="Sulfatase"/>
</dbReference>
<gene>
    <name evidence="3" type="ORF">S01H1_75105</name>
</gene>
<dbReference type="GO" id="GO:0004065">
    <property type="term" value="F:arylsulfatase activity"/>
    <property type="evidence" value="ECO:0007669"/>
    <property type="project" value="TreeGrafter"/>
</dbReference>
<organism evidence="3">
    <name type="scientific">marine sediment metagenome</name>
    <dbReference type="NCBI Taxonomy" id="412755"/>
    <lineage>
        <taxon>unclassified sequences</taxon>
        <taxon>metagenomes</taxon>
        <taxon>ecological metagenomes</taxon>
    </lineage>
</organism>
<dbReference type="AlphaFoldDB" id="X0YIV8"/>
<evidence type="ECO:0000313" key="3">
    <source>
        <dbReference type="EMBL" id="GAG47082.1"/>
    </source>
</evidence>
<dbReference type="Gene3D" id="3.40.720.10">
    <property type="entry name" value="Alkaline Phosphatase, subunit A"/>
    <property type="match status" value="1"/>
</dbReference>
<dbReference type="EMBL" id="BARS01050293">
    <property type="protein sequence ID" value="GAG47082.1"/>
    <property type="molecule type" value="Genomic_DNA"/>
</dbReference>
<dbReference type="PANTHER" id="PTHR42693:SF33">
    <property type="entry name" value="ARYLSULFATASE"/>
    <property type="match status" value="1"/>
</dbReference>
<feature type="domain" description="Sulfatase N-terminal" evidence="2">
    <location>
        <begin position="30"/>
        <end position="154"/>
    </location>
</feature>
<dbReference type="SUPFAM" id="SSF53649">
    <property type="entry name" value="Alkaline phosphatase-like"/>
    <property type="match status" value="1"/>
</dbReference>
<feature type="non-terminal residue" evidence="3">
    <location>
        <position position="238"/>
    </location>
</feature>
<dbReference type="Pfam" id="PF00884">
    <property type="entry name" value="Sulfatase"/>
    <property type="match status" value="1"/>
</dbReference>
<sequence>FLNMYDPNQFIFPPGIKEKLVPEIDTIIRKAMQMYYGQVSAIDHEVGRLMKALKEMGEAENMIIVYTSDHGDKIMNPWPKAVKVSELAKRRKKKGIEKLSKRESSFRGKASPHKASFIIPLIIKWPGKIKGGIKCDALVSSVDLLPTILELAGITPIKGMQGDSMASWCLNQKGPENKAVWIGLDKWSAVWDGRYLYARGPKYNLMYDHVTDPYELNDLMKSSKYKKEKQKMHENLLA</sequence>
<comment type="caution">
    <text evidence="3">The sequence shown here is derived from an EMBL/GenBank/DDBJ whole genome shotgun (WGS) entry which is preliminary data.</text>
</comment>
<proteinExistence type="inferred from homology"/>
<dbReference type="InterPro" id="IPR017850">
    <property type="entry name" value="Alkaline_phosphatase_core_sf"/>
</dbReference>
<accession>X0YIV8</accession>
<evidence type="ECO:0000256" key="1">
    <source>
        <dbReference type="ARBA" id="ARBA00008779"/>
    </source>
</evidence>
<dbReference type="InterPro" id="IPR000917">
    <property type="entry name" value="Sulfatase_N"/>
</dbReference>